<proteinExistence type="predicted"/>
<dbReference type="EMBL" id="KN832884">
    <property type="protein sequence ID" value="KIM96450.1"/>
    <property type="molecule type" value="Genomic_DNA"/>
</dbReference>
<evidence type="ECO:0000256" key="1">
    <source>
        <dbReference type="SAM" id="MobiDB-lite"/>
    </source>
</evidence>
<feature type="region of interest" description="Disordered" evidence="1">
    <location>
        <begin position="95"/>
        <end position="117"/>
    </location>
</feature>
<feature type="non-terminal residue" evidence="2">
    <location>
        <position position="117"/>
    </location>
</feature>
<sequence>MLKQNCARISNIVTAIENSTTAHEHAIDDMQHTATSSITSGMNDPVSSASLITLQQALELKCVGSEIQRLIHTATIGIDTPVDSPAVQDHDAFMSSATASNAEEDQGEFGGLFSEES</sequence>
<keyword evidence="3" id="KW-1185">Reference proteome</keyword>
<accession>A0A0C3GJY4</accession>
<reference evidence="2 3" key="1">
    <citation type="submission" date="2014-04" db="EMBL/GenBank/DDBJ databases">
        <authorList>
            <consortium name="DOE Joint Genome Institute"/>
            <person name="Kuo A."/>
            <person name="Martino E."/>
            <person name="Perotto S."/>
            <person name="Kohler A."/>
            <person name="Nagy L.G."/>
            <person name="Floudas D."/>
            <person name="Copeland A."/>
            <person name="Barry K.W."/>
            <person name="Cichocki N."/>
            <person name="Veneault-Fourrey C."/>
            <person name="LaButti K."/>
            <person name="Lindquist E.A."/>
            <person name="Lipzen A."/>
            <person name="Lundell T."/>
            <person name="Morin E."/>
            <person name="Murat C."/>
            <person name="Sun H."/>
            <person name="Tunlid A."/>
            <person name="Henrissat B."/>
            <person name="Grigoriev I.V."/>
            <person name="Hibbett D.S."/>
            <person name="Martin F."/>
            <person name="Nordberg H.P."/>
            <person name="Cantor M.N."/>
            <person name="Hua S.X."/>
        </authorList>
    </citation>
    <scope>NUCLEOTIDE SEQUENCE [LARGE SCALE GENOMIC DNA]</scope>
    <source>
        <strain evidence="2 3">Zn</strain>
    </source>
</reference>
<evidence type="ECO:0000313" key="3">
    <source>
        <dbReference type="Proteomes" id="UP000054321"/>
    </source>
</evidence>
<dbReference type="HOGENOM" id="CLU_2090538_0_0_1"/>
<dbReference type="InParanoid" id="A0A0C3GJY4"/>
<protein>
    <submittedName>
        <fullName evidence="2">Uncharacterized protein</fullName>
    </submittedName>
</protein>
<gene>
    <name evidence="2" type="ORF">OIDMADRAFT_20808</name>
</gene>
<dbReference type="AlphaFoldDB" id="A0A0C3GJY4"/>
<evidence type="ECO:0000313" key="2">
    <source>
        <dbReference type="EMBL" id="KIM96450.1"/>
    </source>
</evidence>
<organism evidence="2 3">
    <name type="scientific">Oidiodendron maius (strain Zn)</name>
    <dbReference type="NCBI Taxonomy" id="913774"/>
    <lineage>
        <taxon>Eukaryota</taxon>
        <taxon>Fungi</taxon>
        <taxon>Dikarya</taxon>
        <taxon>Ascomycota</taxon>
        <taxon>Pezizomycotina</taxon>
        <taxon>Leotiomycetes</taxon>
        <taxon>Leotiomycetes incertae sedis</taxon>
        <taxon>Myxotrichaceae</taxon>
        <taxon>Oidiodendron</taxon>
    </lineage>
</organism>
<dbReference type="Proteomes" id="UP000054321">
    <property type="component" value="Unassembled WGS sequence"/>
</dbReference>
<name>A0A0C3GJY4_OIDMZ</name>
<reference evidence="3" key="2">
    <citation type="submission" date="2015-01" db="EMBL/GenBank/DDBJ databases">
        <title>Evolutionary Origins and Diversification of the Mycorrhizal Mutualists.</title>
        <authorList>
            <consortium name="DOE Joint Genome Institute"/>
            <consortium name="Mycorrhizal Genomics Consortium"/>
            <person name="Kohler A."/>
            <person name="Kuo A."/>
            <person name="Nagy L.G."/>
            <person name="Floudas D."/>
            <person name="Copeland A."/>
            <person name="Barry K.W."/>
            <person name="Cichocki N."/>
            <person name="Veneault-Fourrey C."/>
            <person name="LaButti K."/>
            <person name="Lindquist E.A."/>
            <person name="Lipzen A."/>
            <person name="Lundell T."/>
            <person name="Morin E."/>
            <person name="Murat C."/>
            <person name="Riley R."/>
            <person name="Ohm R."/>
            <person name="Sun H."/>
            <person name="Tunlid A."/>
            <person name="Henrissat B."/>
            <person name="Grigoriev I.V."/>
            <person name="Hibbett D.S."/>
            <person name="Martin F."/>
        </authorList>
    </citation>
    <scope>NUCLEOTIDE SEQUENCE [LARGE SCALE GENOMIC DNA]</scope>
    <source>
        <strain evidence="3">Zn</strain>
    </source>
</reference>